<dbReference type="Proteomes" id="UP001519363">
    <property type="component" value="Unassembled WGS sequence"/>
</dbReference>
<name>A0ABS5AAK5_9PSEU</name>
<sequence>MPEAPSAPVVGLVAAGAAGVETLLEGFVRPATERGWRVAITLTPTAARWLRAADLVAPLTELTGIPVRWDARLPTEPKPHPPVDCYAAAPATANTIAKLALGLSDNQALTHLCEAVGMPSTGVVLLPRASLDSTRHPAWPGHLDRLRDAGVRVLPVASGARLPWDQVLAAVADELS</sequence>
<dbReference type="Pfam" id="PF02441">
    <property type="entry name" value="Flavoprotein"/>
    <property type="match status" value="1"/>
</dbReference>
<dbReference type="Gene3D" id="3.40.50.1950">
    <property type="entry name" value="Flavin prenyltransferase-like"/>
    <property type="match status" value="1"/>
</dbReference>
<feature type="domain" description="Flavoprotein" evidence="1">
    <location>
        <begin position="12"/>
        <end position="135"/>
    </location>
</feature>
<accession>A0ABS5AAK5</accession>
<keyword evidence="3" id="KW-1185">Reference proteome</keyword>
<proteinExistence type="predicted"/>
<evidence type="ECO:0000313" key="2">
    <source>
        <dbReference type="EMBL" id="MBP2473611.1"/>
    </source>
</evidence>
<dbReference type="InterPro" id="IPR003382">
    <property type="entry name" value="Flavoprotein"/>
</dbReference>
<comment type="caution">
    <text evidence="2">The sequence shown here is derived from an EMBL/GenBank/DDBJ whole genome shotgun (WGS) entry which is preliminary data.</text>
</comment>
<reference evidence="2 3" key="1">
    <citation type="submission" date="2021-03" db="EMBL/GenBank/DDBJ databases">
        <title>Sequencing the genomes of 1000 actinobacteria strains.</title>
        <authorList>
            <person name="Klenk H.-P."/>
        </authorList>
    </citation>
    <scope>NUCLEOTIDE SEQUENCE [LARGE SCALE GENOMIC DNA]</scope>
    <source>
        <strain evidence="2 3">DSM 44580</strain>
    </source>
</reference>
<gene>
    <name evidence="2" type="ORF">JOF53_002483</name>
</gene>
<protein>
    <recommendedName>
        <fullName evidence="1">Flavoprotein domain-containing protein</fullName>
    </recommendedName>
</protein>
<dbReference type="RefSeq" id="WP_245372742.1">
    <property type="nucleotide sequence ID" value="NZ_JAGIOO010000001.1"/>
</dbReference>
<dbReference type="EMBL" id="JAGIOO010000001">
    <property type="protein sequence ID" value="MBP2473611.1"/>
    <property type="molecule type" value="Genomic_DNA"/>
</dbReference>
<evidence type="ECO:0000313" key="3">
    <source>
        <dbReference type="Proteomes" id="UP001519363"/>
    </source>
</evidence>
<dbReference type="InterPro" id="IPR036551">
    <property type="entry name" value="Flavin_trans-like"/>
</dbReference>
<dbReference type="SUPFAM" id="SSF52507">
    <property type="entry name" value="Homo-oligomeric flavin-containing Cys decarboxylases, HFCD"/>
    <property type="match status" value="1"/>
</dbReference>
<evidence type="ECO:0000259" key="1">
    <source>
        <dbReference type="Pfam" id="PF02441"/>
    </source>
</evidence>
<organism evidence="2 3">
    <name type="scientific">Crossiella equi</name>
    <dbReference type="NCBI Taxonomy" id="130796"/>
    <lineage>
        <taxon>Bacteria</taxon>
        <taxon>Bacillati</taxon>
        <taxon>Actinomycetota</taxon>
        <taxon>Actinomycetes</taxon>
        <taxon>Pseudonocardiales</taxon>
        <taxon>Pseudonocardiaceae</taxon>
        <taxon>Crossiella</taxon>
    </lineage>
</organism>